<name>A0A163S991_9BACL</name>
<evidence type="ECO:0000313" key="3">
    <source>
        <dbReference type="EMBL" id="KZE68443.1"/>
    </source>
</evidence>
<evidence type="ECO:0000313" key="4">
    <source>
        <dbReference type="Proteomes" id="UP000076567"/>
    </source>
</evidence>
<accession>A0A163S991</accession>
<dbReference type="SUPFAM" id="SSF47781">
    <property type="entry name" value="RuvA domain 2-like"/>
    <property type="match status" value="1"/>
</dbReference>
<feature type="domain" description="Helix-hairpin-helix DNA-binding motif class 1" evidence="2">
    <location>
        <begin position="158"/>
        <end position="177"/>
    </location>
</feature>
<dbReference type="Pfam" id="PF10531">
    <property type="entry name" value="SLBB"/>
    <property type="match status" value="1"/>
</dbReference>
<dbReference type="OrthoDB" id="9790239at2"/>
<dbReference type="NCBIfam" id="TIGR00426">
    <property type="entry name" value="competence protein ComEA helix-hairpin-helix repeat region"/>
    <property type="match status" value="1"/>
</dbReference>
<dbReference type="GO" id="GO:0015628">
    <property type="term" value="P:protein secretion by the type II secretion system"/>
    <property type="evidence" value="ECO:0007669"/>
    <property type="project" value="TreeGrafter"/>
</dbReference>
<sequence>MEKIKKHLNWFIGIGVVFLLALSLSLFNYFKSEENMPITSQLPEMNEPQVKIPETPIKERKKETKEVQVDIMVDVQGSVKNPGVYKMRVGDRIVHAIQKAGGFNEQAELRSVNQAMKISDEMIVYVASKGEEYEVQRGEENNRSQTSDVININSADEALLQTLNGVGPAKAQNIIAYREEHGPFTSLEQLMEVRGIGEKTIEQWKDKINFQ</sequence>
<feature type="transmembrane region" description="Helical" evidence="1">
    <location>
        <begin position="7"/>
        <end position="30"/>
    </location>
</feature>
<dbReference type="RefSeq" id="WP_066237695.1">
    <property type="nucleotide sequence ID" value="NZ_LRFC01000002.1"/>
</dbReference>
<dbReference type="InterPro" id="IPR010994">
    <property type="entry name" value="RuvA_2-like"/>
</dbReference>
<protein>
    <recommendedName>
        <fullName evidence="2">Helix-hairpin-helix DNA-binding motif class 1 domain-containing protein</fullName>
    </recommendedName>
</protein>
<dbReference type="SMART" id="SM00278">
    <property type="entry name" value="HhH1"/>
    <property type="match status" value="2"/>
</dbReference>
<dbReference type="GO" id="GO:0003677">
    <property type="term" value="F:DNA binding"/>
    <property type="evidence" value="ECO:0007669"/>
    <property type="project" value="InterPro"/>
</dbReference>
<dbReference type="GO" id="GO:0015627">
    <property type="term" value="C:type II protein secretion system complex"/>
    <property type="evidence" value="ECO:0007669"/>
    <property type="project" value="TreeGrafter"/>
</dbReference>
<dbReference type="GO" id="GO:0006281">
    <property type="term" value="P:DNA repair"/>
    <property type="evidence" value="ECO:0007669"/>
    <property type="project" value="InterPro"/>
</dbReference>
<keyword evidence="4" id="KW-1185">Reference proteome</keyword>
<dbReference type="InterPro" id="IPR051675">
    <property type="entry name" value="Endo/Exo/Phosphatase_dom_1"/>
</dbReference>
<dbReference type="EMBL" id="LRFC01000002">
    <property type="protein sequence ID" value="KZE68443.1"/>
    <property type="molecule type" value="Genomic_DNA"/>
</dbReference>
<gene>
    <name evidence="3" type="ORF">AWM68_16330</name>
</gene>
<reference evidence="4" key="1">
    <citation type="submission" date="2016-01" db="EMBL/GenBank/DDBJ databases">
        <title>Draft genome of Chromobacterium sp. F49.</title>
        <authorList>
            <person name="Hong K.W."/>
        </authorList>
    </citation>
    <scope>NUCLEOTIDE SEQUENCE [LARGE SCALE GENOMIC DNA]</scope>
    <source>
        <strain evidence="4">P7IIIA</strain>
    </source>
</reference>
<keyword evidence="1" id="KW-0812">Transmembrane</keyword>
<feature type="domain" description="Helix-hairpin-helix DNA-binding motif class 1" evidence="2">
    <location>
        <begin position="188"/>
        <end position="207"/>
    </location>
</feature>
<dbReference type="InterPro" id="IPR004509">
    <property type="entry name" value="Competence_ComEA_HhH"/>
</dbReference>
<dbReference type="AlphaFoldDB" id="A0A163S991"/>
<dbReference type="Gene3D" id="1.10.150.280">
    <property type="entry name" value="AF1531-like domain"/>
    <property type="match status" value="1"/>
</dbReference>
<organism evidence="3 4">
    <name type="scientific">Fictibacillus phosphorivorans</name>
    <dbReference type="NCBI Taxonomy" id="1221500"/>
    <lineage>
        <taxon>Bacteria</taxon>
        <taxon>Bacillati</taxon>
        <taxon>Bacillota</taxon>
        <taxon>Bacilli</taxon>
        <taxon>Bacillales</taxon>
        <taxon>Fictibacillaceae</taxon>
        <taxon>Fictibacillus</taxon>
    </lineage>
</organism>
<keyword evidence="1" id="KW-1133">Transmembrane helix</keyword>
<evidence type="ECO:0000256" key="1">
    <source>
        <dbReference type="SAM" id="Phobius"/>
    </source>
</evidence>
<comment type="caution">
    <text evidence="3">The sequence shown here is derived from an EMBL/GenBank/DDBJ whole genome shotgun (WGS) entry which is preliminary data.</text>
</comment>
<keyword evidence="1" id="KW-0472">Membrane</keyword>
<evidence type="ECO:0000259" key="2">
    <source>
        <dbReference type="SMART" id="SM00278"/>
    </source>
</evidence>
<dbReference type="Pfam" id="PF12836">
    <property type="entry name" value="HHH_3"/>
    <property type="match status" value="1"/>
</dbReference>
<dbReference type="Proteomes" id="UP000076567">
    <property type="component" value="Unassembled WGS sequence"/>
</dbReference>
<dbReference type="InterPro" id="IPR019554">
    <property type="entry name" value="Soluble_ligand-bd"/>
</dbReference>
<proteinExistence type="predicted"/>
<dbReference type="PANTHER" id="PTHR21180:SF32">
    <property type="entry name" value="ENDONUCLEASE_EXONUCLEASE_PHOSPHATASE FAMILY DOMAIN-CONTAINING PROTEIN 1"/>
    <property type="match status" value="1"/>
</dbReference>
<dbReference type="InterPro" id="IPR003583">
    <property type="entry name" value="Hlx-hairpin-Hlx_DNA-bd_motif"/>
</dbReference>
<dbReference type="PANTHER" id="PTHR21180">
    <property type="entry name" value="ENDONUCLEASE/EXONUCLEASE/PHOSPHATASE FAMILY DOMAIN-CONTAINING PROTEIN 1"/>
    <property type="match status" value="1"/>
</dbReference>